<dbReference type="Proteomes" id="UP000288716">
    <property type="component" value="Unassembled WGS sequence"/>
</dbReference>
<dbReference type="AlphaFoldDB" id="A0A443S1L8"/>
<accession>A0A443S1L8</accession>
<keyword evidence="2" id="KW-1185">Reference proteome</keyword>
<dbReference type="Gene3D" id="3.40.630.30">
    <property type="match status" value="1"/>
</dbReference>
<name>A0A443S1L8_9ACAR</name>
<dbReference type="OrthoDB" id="41532at2759"/>
<dbReference type="InterPro" id="IPR016181">
    <property type="entry name" value="Acyl_CoA_acyltransferase"/>
</dbReference>
<sequence length="228" mass="26261">MSKYRYEFRVMVEEDREDVAQLVAQCFAGKETITKYLGESVEECYANYAKPVALSAVPNLSFVCIDHFAKNEIIACILCKNVEVEDMQSIEPLNAKEAFDRLNNDFKRRFLALHKNDNVKDHLSNECICLKDKYGSRGIATNLIRLSLINAKHLGYQFALMMPTVHEMVHTVKEKLNARKLFGVHYADIEYNGISYFKTITDPKSYDAYEITLADFDTDCHRVKLSFD</sequence>
<proteinExistence type="predicted"/>
<dbReference type="EMBL" id="NCKV01012319">
    <property type="protein sequence ID" value="RWS21415.1"/>
    <property type="molecule type" value="Genomic_DNA"/>
</dbReference>
<dbReference type="VEuPathDB" id="VectorBase:LDEU010625"/>
<dbReference type="SUPFAM" id="SSF55729">
    <property type="entry name" value="Acyl-CoA N-acyltransferases (Nat)"/>
    <property type="match status" value="1"/>
</dbReference>
<organism evidence="1 2">
    <name type="scientific">Leptotrombidium deliense</name>
    <dbReference type="NCBI Taxonomy" id="299467"/>
    <lineage>
        <taxon>Eukaryota</taxon>
        <taxon>Metazoa</taxon>
        <taxon>Ecdysozoa</taxon>
        <taxon>Arthropoda</taxon>
        <taxon>Chelicerata</taxon>
        <taxon>Arachnida</taxon>
        <taxon>Acari</taxon>
        <taxon>Acariformes</taxon>
        <taxon>Trombidiformes</taxon>
        <taxon>Prostigmata</taxon>
        <taxon>Anystina</taxon>
        <taxon>Parasitengona</taxon>
        <taxon>Trombiculoidea</taxon>
        <taxon>Trombiculidae</taxon>
        <taxon>Leptotrombidium</taxon>
    </lineage>
</organism>
<protein>
    <recommendedName>
        <fullName evidence="3">N-acetyltransferase domain-containing protein</fullName>
    </recommendedName>
</protein>
<comment type="caution">
    <text evidence="1">The sequence shown here is derived from an EMBL/GenBank/DDBJ whole genome shotgun (WGS) entry which is preliminary data.</text>
</comment>
<gene>
    <name evidence="1" type="ORF">B4U80_11864</name>
</gene>
<reference evidence="1 2" key="1">
    <citation type="journal article" date="2018" name="Gigascience">
        <title>Genomes of trombidid mites reveal novel predicted allergens and laterally-transferred genes associated with secondary metabolism.</title>
        <authorList>
            <person name="Dong X."/>
            <person name="Chaisiri K."/>
            <person name="Xia D."/>
            <person name="Armstrong S.D."/>
            <person name="Fang Y."/>
            <person name="Donnelly M.J."/>
            <person name="Kadowaki T."/>
            <person name="McGarry J.W."/>
            <person name="Darby A.C."/>
            <person name="Makepeace B.L."/>
        </authorList>
    </citation>
    <scope>NUCLEOTIDE SEQUENCE [LARGE SCALE GENOMIC DNA]</scope>
    <source>
        <strain evidence="1">UoL-UT</strain>
    </source>
</reference>
<dbReference type="STRING" id="299467.A0A443S1L8"/>
<evidence type="ECO:0000313" key="2">
    <source>
        <dbReference type="Proteomes" id="UP000288716"/>
    </source>
</evidence>
<evidence type="ECO:0008006" key="3">
    <source>
        <dbReference type="Google" id="ProtNLM"/>
    </source>
</evidence>
<evidence type="ECO:0000313" key="1">
    <source>
        <dbReference type="EMBL" id="RWS21415.1"/>
    </source>
</evidence>